<dbReference type="Proteomes" id="UP000075230">
    <property type="component" value="Unassembled WGS sequence"/>
</dbReference>
<protein>
    <submittedName>
        <fullName evidence="1">Nuclear migration protein NudF</fullName>
    </submittedName>
</protein>
<gene>
    <name evidence="1" type="ORF">RIB2604_00701640</name>
</gene>
<name>A0A146F2V6_ASPKA</name>
<proteinExistence type="predicted"/>
<evidence type="ECO:0000313" key="2">
    <source>
        <dbReference type="Proteomes" id="UP000075230"/>
    </source>
</evidence>
<dbReference type="EMBL" id="BCWF01000007">
    <property type="protein sequence ID" value="GAT20480.1"/>
    <property type="molecule type" value="Genomic_DNA"/>
</dbReference>
<evidence type="ECO:0000313" key="1">
    <source>
        <dbReference type="EMBL" id="GAT20480.1"/>
    </source>
</evidence>
<accession>A0A146F2V6</accession>
<comment type="caution">
    <text evidence="1">The sequence shown here is derived from an EMBL/GenBank/DDBJ whole genome shotgun (WGS) entry which is preliminary data.</text>
</comment>
<dbReference type="AlphaFoldDB" id="A0A146F2V6"/>
<reference evidence="2" key="2">
    <citation type="submission" date="2016-02" db="EMBL/GenBank/DDBJ databases">
        <title>Genome sequencing of Aspergillus luchuensis NBRC 4314.</title>
        <authorList>
            <person name="Yamada O."/>
        </authorList>
    </citation>
    <scope>NUCLEOTIDE SEQUENCE [LARGE SCALE GENOMIC DNA]</scope>
    <source>
        <strain evidence="2">RIB 2604</strain>
    </source>
</reference>
<reference evidence="1 2" key="1">
    <citation type="journal article" date="2016" name="DNA Res.">
        <title>Genome sequence of Aspergillus luchuensis NBRC 4314.</title>
        <authorList>
            <person name="Yamada O."/>
            <person name="Machida M."/>
            <person name="Hosoyama A."/>
            <person name="Goto M."/>
            <person name="Takahashi T."/>
            <person name="Futagami T."/>
            <person name="Yamagata Y."/>
            <person name="Takeuchi M."/>
            <person name="Kobayashi T."/>
            <person name="Koike H."/>
            <person name="Abe K."/>
            <person name="Asai K."/>
            <person name="Arita M."/>
            <person name="Fujita N."/>
            <person name="Fukuda K."/>
            <person name="Higa K."/>
            <person name="Horikawa H."/>
            <person name="Ishikawa T."/>
            <person name="Jinno K."/>
            <person name="Kato Y."/>
            <person name="Kirimura K."/>
            <person name="Mizutani O."/>
            <person name="Nakasone K."/>
            <person name="Sano M."/>
            <person name="Shiraishi Y."/>
            <person name="Tsukahara M."/>
            <person name="Gomi K."/>
        </authorList>
    </citation>
    <scope>NUCLEOTIDE SEQUENCE [LARGE SCALE GENOMIC DNA]</scope>
    <source>
        <strain evidence="1 2">RIB 2604</strain>
    </source>
</reference>
<sequence>MGRVANLDDRQVTTTVAAAAPLASAPPASASAPYVSTF</sequence>
<organism evidence="1 2">
    <name type="scientific">Aspergillus kawachii</name>
    <name type="common">White koji mold</name>
    <name type="synonym">Aspergillus awamori var. kawachi</name>
    <dbReference type="NCBI Taxonomy" id="1069201"/>
    <lineage>
        <taxon>Eukaryota</taxon>
        <taxon>Fungi</taxon>
        <taxon>Dikarya</taxon>
        <taxon>Ascomycota</taxon>
        <taxon>Pezizomycotina</taxon>
        <taxon>Eurotiomycetes</taxon>
        <taxon>Eurotiomycetidae</taxon>
        <taxon>Eurotiales</taxon>
        <taxon>Aspergillaceae</taxon>
        <taxon>Aspergillus</taxon>
        <taxon>Aspergillus subgen. Circumdati</taxon>
    </lineage>
</organism>